<name>A0A8H5GMM3_9AGAR</name>
<dbReference type="CDD" id="cd12148">
    <property type="entry name" value="fungal_TF_MHR"/>
    <property type="match status" value="1"/>
</dbReference>
<feature type="compositionally biased region" description="Pro residues" evidence="5">
    <location>
        <begin position="230"/>
        <end position="262"/>
    </location>
</feature>
<feature type="compositionally biased region" description="Pro residues" evidence="5">
    <location>
        <begin position="185"/>
        <end position="196"/>
    </location>
</feature>
<dbReference type="SMART" id="SM00906">
    <property type="entry name" value="Fungal_trans"/>
    <property type="match status" value="1"/>
</dbReference>
<dbReference type="EMBL" id="JAACJM010000019">
    <property type="protein sequence ID" value="KAF5367440.1"/>
    <property type="molecule type" value="Genomic_DNA"/>
</dbReference>
<evidence type="ECO:0000256" key="3">
    <source>
        <dbReference type="ARBA" id="ARBA00023125"/>
    </source>
</evidence>
<feature type="region of interest" description="Disordered" evidence="5">
    <location>
        <begin position="855"/>
        <end position="888"/>
    </location>
</feature>
<feature type="compositionally biased region" description="Low complexity" evidence="5">
    <location>
        <begin position="8"/>
        <end position="17"/>
    </location>
</feature>
<comment type="subcellular location">
    <subcellularLocation>
        <location evidence="1">Nucleus</location>
    </subcellularLocation>
</comment>
<feature type="region of interest" description="Disordered" evidence="5">
    <location>
        <begin position="229"/>
        <end position="282"/>
    </location>
</feature>
<keyword evidence="2" id="KW-0479">Metal-binding</keyword>
<evidence type="ECO:0000256" key="4">
    <source>
        <dbReference type="ARBA" id="ARBA00023242"/>
    </source>
</evidence>
<feature type="region of interest" description="Disordered" evidence="5">
    <location>
        <begin position="1"/>
        <end position="111"/>
    </location>
</feature>
<accession>A0A8H5GMM3</accession>
<organism evidence="7 8">
    <name type="scientific">Tetrapyrgos nigripes</name>
    <dbReference type="NCBI Taxonomy" id="182062"/>
    <lineage>
        <taxon>Eukaryota</taxon>
        <taxon>Fungi</taxon>
        <taxon>Dikarya</taxon>
        <taxon>Basidiomycota</taxon>
        <taxon>Agaricomycotina</taxon>
        <taxon>Agaricomycetes</taxon>
        <taxon>Agaricomycetidae</taxon>
        <taxon>Agaricales</taxon>
        <taxon>Marasmiineae</taxon>
        <taxon>Marasmiaceae</taxon>
        <taxon>Tetrapyrgos</taxon>
    </lineage>
</organism>
<sequence>MSLPPPVVASSSLQSALHMPPPQPVGMPAVPIQQDAQMSPPPQQPTTSNKRRKKNDSDDAPTPSEPRRLRRSHEACARCRGKKIKASPVGNFHRNPSLTSTSATPSIPDVQPASLQTLTPRGHTERLEALLAQCEALLKRHYPGFTLDHLDDIIAREGIDTTTIAPAAPGPPPSFQYAPARPFRADPPPPPPPSMPYPHHMMPPPGYPPHPGMIAYGHPYPPIPGYTLPPGFPPPPHGAPYPPPVPQPHPPPPPAEAQPEPQPRSTTAPDIKGQDPKFNDMSNTHALAKSFGVAPSIVGDLGGGMVDKEDLAVGSSGLTSGRDRALQESTPRDTAKWRTVSIRRSAGVTASIDVWLPKDRPMVQEIVDVYFSRLNLHRPVFIRKDFNKSLDDLYSERSTYDPGFICSFYLILALGTLSELNNRSFKTDTEAKDENGSMSGSPIVAKKLMPVEWPEHDEFFDRALSVKPELRVTISSLQALILLHWYLYTERQGRTLWRLVGSLVRLAIELGLHHDPTTQVNPVTEQNTFTEDECQLRIRLWGIVLLHDRGTSLLLGRPLAIAPSDTNTPHPLRPKNPRSAEFSEHFELSHPMTEIQADIINSLYSPSRQSGDTIMRNATRIIKSMQEFRRGLPEKYRYYFGGTDEWPMDRRTKLVQEITAEEGLTLLKIGISRILLLRALFSLKELSYLQRRRALVDGKPVSAHLSKVGLRNFIAIVTSHNTIIIHSQMIRFPDIAFFTSPIPLHIAAMVILYGRMSKCDRLPRNTQLEDVWLALDMLPRFRWRWERKDVNGGHPLIAKLAERVMEVSLHDIGPTTHPVLLSEPEWEENTIVSPALPKSQSTTPTLSAASYNSSVVASPTYGPPPRALNHNGTNGGSTPPDKGNSNMAEVPAGLFYPFYPEVPVTTQASATNGLQPDYTHLLVAAAASHPSDTYMSEERTVETPGQPGVSPVWSNTTHSTPPRPGMSYAIPPQS</sequence>
<reference evidence="7 8" key="1">
    <citation type="journal article" date="2020" name="ISME J.">
        <title>Uncovering the hidden diversity of litter-decomposition mechanisms in mushroom-forming fungi.</title>
        <authorList>
            <person name="Floudas D."/>
            <person name="Bentzer J."/>
            <person name="Ahren D."/>
            <person name="Johansson T."/>
            <person name="Persson P."/>
            <person name="Tunlid A."/>
        </authorList>
    </citation>
    <scope>NUCLEOTIDE SEQUENCE [LARGE SCALE GENOMIC DNA]</scope>
    <source>
        <strain evidence="7 8">CBS 291.85</strain>
    </source>
</reference>
<dbReference type="PANTHER" id="PTHR46910">
    <property type="entry name" value="TRANSCRIPTION FACTOR PDR1"/>
    <property type="match status" value="1"/>
</dbReference>
<keyword evidence="3" id="KW-0238">DNA-binding</keyword>
<dbReference type="PANTHER" id="PTHR46910:SF3">
    <property type="entry name" value="HALOTOLERANCE PROTEIN 9-RELATED"/>
    <property type="match status" value="1"/>
</dbReference>
<dbReference type="OrthoDB" id="4064873at2759"/>
<dbReference type="GO" id="GO:0003700">
    <property type="term" value="F:DNA-binding transcription factor activity"/>
    <property type="evidence" value="ECO:0007669"/>
    <property type="project" value="InterPro"/>
</dbReference>
<feature type="domain" description="Xylanolytic transcriptional activator regulatory" evidence="6">
    <location>
        <begin position="496"/>
        <end position="577"/>
    </location>
</feature>
<dbReference type="GO" id="GO:0006351">
    <property type="term" value="P:DNA-templated transcription"/>
    <property type="evidence" value="ECO:0007669"/>
    <property type="project" value="InterPro"/>
</dbReference>
<dbReference type="Pfam" id="PF04082">
    <property type="entry name" value="Fungal_trans"/>
    <property type="match status" value="1"/>
</dbReference>
<feature type="region of interest" description="Disordered" evidence="5">
    <location>
        <begin position="163"/>
        <end position="196"/>
    </location>
</feature>
<comment type="caution">
    <text evidence="7">The sequence shown here is derived from an EMBL/GenBank/DDBJ whole genome shotgun (WGS) entry which is preliminary data.</text>
</comment>
<feature type="region of interest" description="Disordered" evidence="5">
    <location>
        <begin position="313"/>
        <end position="332"/>
    </location>
</feature>
<feature type="compositionally biased region" description="Basic and acidic residues" evidence="5">
    <location>
        <begin position="321"/>
        <end position="332"/>
    </location>
</feature>
<dbReference type="AlphaFoldDB" id="A0A8H5GMM3"/>
<dbReference type="InterPro" id="IPR007219">
    <property type="entry name" value="XnlR_reg_dom"/>
</dbReference>
<proteinExistence type="predicted"/>
<protein>
    <recommendedName>
        <fullName evidence="6">Xylanolytic transcriptional activator regulatory domain-containing protein</fullName>
    </recommendedName>
</protein>
<gene>
    <name evidence="7" type="ORF">D9758_003805</name>
</gene>
<dbReference type="GO" id="GO:0003677">
    <property type="term" value="F:DNA binding"/>
    <property type="evidence" value="ECO:0007669"/>
    <property type="project" value="UniProtKB-KW"/>
</dbReference>
<evidence type="ECO:0000313" key="8">
    <source>
        <dbReference type="Proteomes" id="UP000559256"/>
    </source>
</evidence>
<feature type="region of interest" description="Disordered" evidence="5">
    <location>
        <begin position="941"/>
        <end position="974"/>
    </location>
</feature>
<dbReference type="GO" id="GO:0005634">
    <property type="term" value="C:nucleus"/>
    <property type="evidence" value="ECO:0007669"/>
    <property type="project" value="UniProtKB-SubCell"/>
</dbReference>
<dbReference type="GO" id="GO:0008270">
    <property type="term" value="F:zinc ion binding"/>
    <property type="evidence" value="ECO:0007669"/>
    <property type="project" value="InterPro"/>
</dbReference>
<dbReference type="InterPro" id="IPR050987">
    <property type="entry name" value="AtrR-like"/>
</dbReference>
<evidence type="ECO:0000256" key="1">
    <source>
        <dbReference type="ARBA" id="ARBA00004123"/>
    </source>
</evidence>
<keyword evidence="4" id="KW-0539">Nucleus</keyword>
<keyword evidence="8" id="KW-1185">Reference proteome</keyword>
<evidence type="ECO:0000256" key="2">
    <source>
        <dbReference type="ARBA" id="ARBA00022723"/>
    </source>
</evidence>
<feature type="compositionally biased region" description="Polar residues" evidence="5">
    <location>
        <begin position="94"/>
        <end position="105"/>
    </location>
</feature>
<evidence type="ECO:0000313" key="7">
    <source>
        <dbReference type="EMBL" id="KAF5367440.1"/>
    </source>
</evidence>
<evidence type="ECO:0000256" key="5">
    <source>
        <dbReference type="SAM" id="MobiDB-lite"/>
    </source>
</evidence>
<dbReference type="Proteomes" id="UP000559256">
    <property type="component" value="Unassembled WGS sequence"/>
</dbReference>
<evidence type="ECO:0000259" key="6">
    <source>
        <dbReference type="SMART" id="SM00906"/>
    </source>
</evidence>